<evidence type="ECO:0000313" key="10">
    <source>
        <dbReference type="Proteomes" id="UP000675881"/>
    </source>
</evidence>
<dbReference type="InterPro" id="IPR013520">
    <property type="entry name" value="Ribonucl_H"/>
</dbReference>
<evidence type="ECO:0000256" key="1">
    <source>
        <dbReference type="ARBA" id="ARBA00001946"/>
    </source>
</evidence>
<dbReference type="InterPro" id="IPR036397">
    <property type="entry name" value="RNaseH_sf"/>
</dbReference>
<keyword evidence="3" id="KW-0479">Metal-binding</keyword>
<dbReference type="GO" id="GO:0008296">
    <property type="term" value="F:3'-5'-DNA exonuclease activity"/>
    <property type="evidence" value="ECO:0007669"/>
    <property type="project" value="TreeGrafter"/>
</dbReference>
<organism evidence="9 10">
    <name type="scientific">Lepeophtheirus salmonis</name>
    <name type="common">Salmon louse</name>
    <name type="synonym">Caligus salmonis</name>
    <dbReference type="NCBI Taxonomy" id="72036"/>
    <lineage>
        <taxon>Eukaryota</taxon>
        <taxon>Metazoa</taxon>
        <taxon>Ecdysozoa</taxon>
        <taxon>Arthropoda</taxon>
        <taxon>Crustacea</taxon>
        <taxon>Multicrustacea</taxon>
        <taxon>Hexanauplia</taxon>
        <taxon>Copepoda</taxon>
        <taxon>Siphonostomatoida</taxon>
        <taxon>Caligidae</taxon>
        <taxon>Lepeophtheirus</taxon>
    </lineage>
</organism>
<dbReference type="GO" id="GO:0006308">
    <property type="term" value="P:DNA catabolic process"/>
    <property type="evidence" value="ECO:0007669"/>
    <property type="project" value="TreeGrafter"/>
</dbReference>
<dbReference type="InterPro" id="IPR040393">
    <property type="entry name" value="TREX1/2"/>
</dbReference>
<feature type="domain" description="Exonuclease" evidence="8">
    <location>
        <begin position="6"/>
        <end position="196"/>
    </location>
</feature>
<dbReference type="GO" id="GO:0003676">
    <property type="term" value="F:nucleic acid binding"/>
    <property type="evidence" value="ECO:0007669"/>
    <property type="project" value="InterPro"/>
</dbReference>
<dbReference type="EMBL" id="HG994588">
    <property type="protein sequence ID" value="CAF3035643.1"/>
    <property type="molecule type" value="Genomic_DNA"/>
</dbReference>
<name>A0A7R8D5F8_LEPSM</name>
<evidence type="ECO:0000256" key="7">
    <source>
        <dbReference type="ARBA" id="ARBA00025769"/>
    </source>
</evidence>
<keyword evidence="5" id="KW-0269">Exonuclease</keyword>
<evidence type="ECO:0000256" key="2">
    <source>
        <dbReference type="ARBA" id="ARBA00022722"/>
    </source>
</evidence>
<gene>
    <name evidence="9" type="ORF">LSAA_15254</name>
</gene>
<reference evidence="9" key="1">
    <citation type="submission" date="2021-02" db="EMBL/GenBank/DDBJ databases">
        <authorList>
            <person name="Bekaert M."/>
        </authorList>
    </citation>
    <scope>NUCLEOTIDE SEQUENCE</scope>
    <source>
        <strain evidence="9">IoA-00</strain>
    </source>
</reference>
<keyword evidence="6" id="KW-0460">Magnesium</keyword>
<keyword evidence="9" id="KW-0808">Transferase</keyword>
<dbReference type="SMART" id="SM00479">
    <property type="entry name" value="EXOIII"/>
    <property type="match status" value="1"/>
</dbReference>
<dbReference type="CDD" id="cd06127">
    <property type="entry name" value="DEDDh"/>
    <property type="match status" value="1"/>
</dbReference>
<comment type="similarity">
    <text evidence="7">Belongs to the exonuclease superfamily. TREX family.</text>
</comment>
<dbReference type="GO" id="GO:0046872">
    <property type="term" value="F:metal ion binding"/>
    <property type="evidence" value="ECO:0007669"/>
    <property type="project" value="UniProtKB-KW"/>
</dbReference>
<keyword evidence="9" id="KW-0548">Nucleotidyltransferase</keyword>
<dbReference type="PANTHER" id="PTHR13058">
    <property type="entry name" value="THREE PRIME REPAIR EXONUCLEASE 1, 2"/>
    <property type="match status" value="1"/>
</dbReference>
<evidence type="ECO:0000256" key="6">
    <source>
        <dbReference type="ARBA" id="ARBA00022842"/>
    </source>
</evidence>
<evidence type="ECO:0000313" key="9">
    <source>
        <dbReference type="EMBL" id="CAF3035643.1"/>
    </source>
</evidence>
<keyword evidence="10" id="KW-1185">Reference proteome</keyword>
<dbReference type="Proteomes" id="UP000675881">
    <property type="component" value="Chromosome 9"/>
</dbReference>
<dbReference type="InterPro" id="IPR012337">
    <property type="entry name" value="RNaseH-like_sf"/>
</dbReference>
<protein>
    <submittedName>
        <fullName evidence="9">PolC</fullName>
        <ecNumber evidence="9">2.7.7.7</ecNumber>
    </submittedName>
</protein>
<dbReference type="GO" id="GO:0003887">
    <property type="term" value="F:DNA-directed DNA polymerase activity"/>
    <property type="evidence" value="ECO:0007669"/>
    <property type="project" value="UniProtKB-EC"/>
</dbReference>
<evidence type="ECO:0000259" key="8">
    <source>
        <dbReference type="SMART" id="SM00479"/>
    </source>
</evidence>
<keyword evidence="4" id="KW-0378">Hydrolase</keyword>
<evidence type="ECO:0000256" key="3">
    <source>
        <dbReference type="ARBA" id="ARBA00022723"/>
    </source>
</evidence>
<dbReference type="Gene3D" id="3.30.420.10">
    <property type="entry name" value="Ribonuclease H-like superfamily/Ribonuclease H"/>
    <property type="match status" value="1"/>
</dbReference>
<proteinExistence type="inferred from homology"/>
<dbReference type="SUPFAM" id="SSF53098">
    <property type="entry name" value="Ribonuclease H-like"/>
    <property type="match status" value="1"/>
</dbReference>
<dbReference type="Pfam" id="PF00929">
    <property type="entry name" value="RNase_T"/>
    <property type="match status" value="1"/>
</dbReference>
<evidence type="ECO:0000256" key="4">
    <source>
        <dbReference type="ARBA" id="ARBA00022801"/>
    </source>
</evidence>
<dbReference type="GO" id="GO:0005737">
    <property type="term" value="C:cytoplasm"/>
    <property type="evidence" value="ECO:0007669"/>
    <property type="project" value="TreeGrafter"/>
</dbReference>
<evidence type="ECO:0000256" key="5">
    <source>
        <dbReference type="ARBA" id="ARBA00022839"/>
    </source>
</evidence>
<keyword evidence="2" id="KW-0540">Nuclease</keyword>
<dbReference type="PANTHER" id="PTHR13058:SF22">
    <property type="entry name" value="EXODEOXYRIBONUCLEASE III"/>
    <property type="match status" value="1"/>
</dbReference>
<sequence length="220" mass="25292">MMAEPYYVILDVESTGLLFTNPDIVELSAISLEPDETGLPQLFDAFLQPTKDLTKEATSINGLYRRHNCLFNSKEGKEVFTESPPQVLKDFLSWLKKLQSNNIYILAYNAFKFDAPLLLQHFERYSIPYSQVIRGVCDPLVGIQRLPSLGSLSKKSLLDVCQTLKIHVRSRELHSGFYDSVLLRNLVKKLRQEWGNAFLKDCSMTLQQFKSSYFKDFYSS</sequence>
<dbReference type="EC" id="2.7.7.7" evidence="9"/>
<dbReference type="AlphaFoldDB" id="A0A7R8D5F8"/>
<comment type="cofactor">
    <cofactor evidence="1">
        <name>Mg(2+)</name>
        <dbReference type="ChEBI" id="CHEBI:18420"/>
    </cofactor>
</comment>
<accession>A0A7R8D5F8</accession>